<evidence type="ECO:0000313" key="5">
    <source>
        <dbReference type="Proteomes" id="UP000003157"/>
    </source>
</evidence>
<feature type="compositionally biased region" description="Acidic residues" evidence="1">
    <location>
        <begin position="548"/>
        <end position="558"/>
    </location>
</feature>
<keyword evidence="2" id="KW-0812">Transmembrane</keyword>
<feature type="transmembrane region" description="Helical" evidence="2">
    <location>
        <begin position="426"/>
        <end position="447"/>
    </location>
</feature>
<feature type="transmembrane region" description="Helical" evidence="2">
    <location>
        <begin position="381"/>
        <end position="405"/>
    </location>
</feature>
<feature type="transmembrane region" description="Helical" evidence="2">
    <location>
        <begin position="129"/>
        <end position="156"/>
    </location>
</feature>
<sequence>MNKLKNLLLPFLVVCALIFSFKVAIVPTYAEHQKPPNTEENNNTEKEETDENKEDTTGCDSYATQELRDQCVKDRAANLSTAPFYTGAIMSIDSKISEKELKQDYVKNFSNSSVTALSYNLSLLDPDTIIMHIVNIVISLIEMIGQAISLIVLILYNVASGSFWKTIIQGVFDIFDKAIFNWGNPNSWFMKILFMFGALSVAMKLMSQWNKHFTISTLITITAQVVVSCMVIVFIAQYGRGIISQVEVMATESVVQNFNLLEDQYDSDLPLEINVKSQIFDIMQKQGFVLRHFGVTTAEQVDDIENVPISDGTKRTVTGKERVEKLLNEPSQRRSYQERKILGNDQIGYSSGRVLAILGISVIFLIHRILMGFLIGASSLLLLAIGFLKEITIATSVYALVFMLFKKDRKLGFNWFMGRMQWMIAFILSNLVFNMFLSFIVLLINGISAQKASLLLILPFDVVLCLAIYFLVTHAPQIWQKIMSTFDIDGNDGVINLAKGIIGGNITPGDMWSQFKNHDDTDTDPSDDTSNNGSVQKALSKMAKDNDDLSESENDNDIDLTNNDNDALEKPLKNDGTEPKDNNLNSTENEEPLDPDSTEKEIQEDIDQELEDTTHESEETVQSLAEVDDNIDIESDDQESAIDFKNDDIEFGENELEDEAEFDEEHQIDEDIGVNDSLEKSKNDDRIELEESDLSEEDSLLNNDRNSDQKEKLQPHDQGRGSLNNQDDEFKDTGSQEKDILDDLKITKEDQDEDEFKDMEVIKEKEVEEEKVKDMDDFMESLLD</sequence>
<dbReference type="AlphaFoldDB" id="E7G7Y1"/>
<proteinExistence type="predicted"/>
<feature type="compositionally biased region" description="Basic and acidic residues" evidence="1">
    <location>
        <begin position="705"/>
        <end position="719"/>
    </location>
</feature>
<keyword evidence="2" id="KW-1133">Transmembrane helix</keyword>
<feature type="region of interest" description="Disordered" evidence="1">
    <location>
        <begin position="33"/>
        <end position="58"/>
    </location>
</feature>
<keyword evidence="3" id="KW-0732">Signal</keyword>
<protein>
    <submittedName>
        <fullName evidence="4">Uncharacterized protein</fullName>
    </submittedName>
</protein>
<dbReference type="GeneID" id="78228722"/>
<feature type="compositionally biased region" description="Acidic residues" evidence="1">
    <location>
        <begin position="687"/>
        <end position="699"/>
    </location>
</feature>
<feature type="signal peptide" evidence="3">
    <location>
        <begin position="1"/>
        <end position="24"/>
    </location>
</feature>
<dbReference type="EMBL" id="ADKX01000012">
    <property type="protein sequence ID" value="EFW05902.1"/>
    <property type="molecule type" value="Genomic_DNA"/>
</dbReference>
<dbReference type="STRING" id="100884.GCA_000269565_00832"/>
<accession>E7G7Y1</accession>
<feature type="compositionally biased region" description="Basic and acidic residues" evidence="1">
    <location>
        <begin position="731"/>
        <end position="749"/>
    </location>
</feature>
<reference evidence="4 5" key="1">
    <citation type="submission" date="2010-12" db="EMBL/GenBank/DDBJ databases">
        <title>The Genome Sequence of Coprobacillus sp. strain 29_1.</title>
        <authorList>
            <consortium name="The Broad Institute Genome Sequencing Platform"/>
            <person name="Earl A."/>
            <person name="Ward D."/>
            <person name="Feldgarden M."/>
            <person name="Gevers D."/>
            <person name="Daigneault M."/>
            <person name="Sibley C.D."/>
            <person name="White A."/>
            <person name="Strauss J."/>
            <person name="Allen-Vercoe E."/>
            <person name="Young S.K."/>
            <person name="Zeng Q."/>
            <person name="Gargeya S."/>
            <person name="Fitzgerald M."/>
            <person name="Haas B."/>
            <person name="Abouelleil A."/>
            <person name="Alvarado L."/>
            <person name="Arachchi H.M."/>
            <person name="Berlin A."/>
            <person name="Brown A."/>
            <person name="Chapman S.B."/>
            <person name="Chen Z."/>
            <person name="Dunbar C."/>
            <person name="Freedman E."/>
            <person name="Gearin G."/>
            <person name="Gellesch M."/>
            <person name="Goldberg J."/>
            <person name="Griggs A."/>
            <person name="Gujja S."/>
            <person name="Heilman E."/>
            <person name="Heiman D."/>
            <person name="Howarth C."/>
            <person name="Larson L."/>
            <person name="Lui A."/>
            <person name="MacDonald P.J.P."/>
            <person name="Mehta T."/>
            <person name="Montmayeur A."/>
            <person name="Murphy C."/>
            <person name="Neiman D."/>
            <person name="Pearson M."/>
            <person name="Priest M."/>
            <person name="Roberts A."/>
            <person name="Saif S."/>
            <person name="Shea T."/>
            <person name="Shenoy N."/>
            <person name="Sisk P."/>
            <person name="Stolte C."/>
            <person name="Sykes S."/>
            <person name="White J."/>
            <person name="Yandava C."/>
            <person name="Nusbaum C."/>
            <person name="Birren B."/>
        </authorList>
    </citation>
    <scope>NUCLEOTIDE SEQUENCE [LARGE SCALE GENOMIC DNA]</scope>
    <source>
        <strain evidence="4 5">29_1</strain>
    </source>
</reference>
<feature type="transmembrane region" description="Helical" evidence="2">
    <location>
        <begin position="213"/>
        <end position="236"/>
    </location>
</feature>
<comment type="caution">
    <text evidence="4">The sequence shown here is derived from an EMBL/GenBank/DDBJ whole genome shotgun (WGS) entry which is preliminary data.</text>
</comment>
<evidence type="ECO:0000256" key="1">
    <source>
        <dbReference type="SAM" id="MobiDB-lite"/>
    </source>
</evidence>
<keyword evidence="2" id="KW-0472">Membrane</keyword>
<dbReference type="HOGENOM" id="CLU_357427_0_0_9"/>
<organism evidence="4 5">
    <name type="scientific">Coprobacillus cateniformis</name>
    <dbReference type="NCBI Taxonomy" id="100884"/>
    <lineage>
        <taxon>Bacteria</taxon>
        <taxon>Bacillati</taxon>
        <taxon>Bacillota</taxon>
        <taxon>Erysipelotrichia</taxon>
        <taxon>Erysipelotrichales</taxon>
        <taxon>Coprobacillaceae</taxon>
        <taxon>Coprobacillus</taxon>
    </lineage>
</organism>
<keyword evidence="5" id="KW-1185">Reference proteome</keyword>
<feature type="region of interest" description="Disordered" evidence="1">
    <location>
        <begin position="512"/>
        <end position="758"/>
    </location>
</feature>
<name>E7G7Y1_9FIRM</name>
<feature type="compositionally biased region" description="Basic and acidic residues" evidence="1">
    <location>
        <begin position="677"/>
        <end position="686"/>
    </location>
</feature>
<dbReference type="OrthoDB" id="1656086at2"/>
<feature type="compositionally biased region" description="Basic and acidic residues" evidence="1">
    <location>
        <begin position="567"/>
        <end position="581"/>
    </location>
</feature>
<feature type="compositionally biased region" description="Acidic residues" evidence="1">
    <location>
        <begin position="649"/>
        <end position="673"/>
    </location>
</feature>
<dbReference type="RefSeq" id="WP_008787985.1">
    <property type="nucleotide sequence ID" value="NZ_AKCB01000001.1"/>
</dbReference>
<evidence type="ECO:0000256" key="2">
    <source>
        <dbReference type="SAM" id="Phobius"/>
    </source>
</evidence>
<feature type="chain" id="PRO_5038430922" evidence="3">
    <location>
        <begin position="25"/>
        <end position="784"/>
    </location>
</feature>
<feature type="transmembrane region" description="Helical" evidence="2">
    <location>
        <begin position="453"/>
        <end position="472"/>
    </location>
</feature>
<feature type="compositionally biased region" description="Acidic residues" evidence="1">
    <location>
        <begin position="626"/>
        <end position="640"/>
    </location>
</feature>
<evidence type="ECO:0000256" key="3">
    <source>
        <dbReference type="SAM" id="SignalP"/>
    </source>
</evidence>
<dbReference type="eggNOG" id="ENOG5033R72">
    <property type="taxonomic scope" value="Bacteria"/>
</dbReference>
<dbReference type="Proteomes" id="UP000003157">
    <property type="component" value="Unassembled WGS sequence"/>
</dbReference>
<feature type="transmembrane region" description="Helical" evidence="2">
    <location>
        <begin position="354"/>
        <end position="375"/>
    </location>
</feature>
<gene>
    <name evidence="4" type="ORF">HMPREF9488_00869</name>
</gene>
<evidence type="ECO:0000313" key="4">
    <source>
        <dbReference type="EMBL" id="EFW05902.1"/>
    </source>
</evidence>